<dbReference type="InterPro" id="IPR050291">
    <property type="entry name" value="CDF_Transporter"/>
</dbReference>
<organism evidence="10 11">
    <name type="scientific">Natranaerovirga pectinivora</name>
    <dbReference type="NCBI Taxonomy" id="682400"/>
    <lineage>
        <taxon>Bacteria</taxon>
        <taxon>Bacillati</taxon>
        <taxon>Bacillota</taxon>
        <taxon>Clostridia</taxon>
        <taxon>Lachnospirales</taxon>
        <taxon>Natranaerovirgaceae</taxon>
        <taxon>Natranaerovirga</taxon>
    </lineage>
</organism>
<dbReference type="InterPro" id="IPR036837">
    <property type="entry name" value="Cation_efflux_CTD_sf"/>
</dbReference>
<evidence type="ECO:0000256" key="6">
    <source>
        <dbReference type="ARBA" id="ARBA00023136"/>
    </source>
</evidence>
<feature type="transmembrane region" description="Helical" evidence="7">
    <location>
        <begin position="78"/>
        <end position="96"/>
    </location>
</feature>
<feature type="transmembrane region" description="Helical" evidence="7">
    <location>
        <begin position="108"/>
        <end position="132"/>
    </location>
</feature>
<dbReference type="OrthoDB" id="9806522at2"/>
<evidence type="ECO:0000256" key="5">
    <source>
        <dbReference type="ARBA" id="ARBA00022989"/>
    </source>
</evidence>
<dbReference type="PANTHER" id="PTHR43840">
    <property type="entry name" value="MITOCHONDRIAL METAL TRANSPORTER 1-RELATED"/>
    <property type="match status" value="1"/>
</dbReference>
<dbReference type="GO" id="GO:0008324">
    <property type="term" value="F:monoatomic cation transmembrane transporter activity"/>
    <property type="evidence" value="ECO:0007669"/>
    <property type="project" value="InterPro"/>
</dbReference>
<evidence type="ECO:0000256" key="2">
    <source>
        <dbReference type="ARBA" id="ARBA00008114"/>
    </source>
</evidence>
<dbReference type="FunFam" id="1.20.1510.10:FF:000006">
    <property type="entry name" value="Divalent cation efflux transporter"/>
    <property type="match status" value="1"/>
</dbReference>
<evidence type="ECO:0000256" key="4">
    <source>
        <dbReference type="ARBA" id="ARBA00022692"/>
    </source>
</evidence>
<evidence type="ECO:0000259" key="8">
    <source>
        <dbReference type="Pfam" id="PF01545"/>
    </source>
</evidence>
<keyword evidence="11" id="KW-1185">Reference proteome</keyword>
<comment type="similarity">
    <text evidence="2">Belongs to the cation diffusion facilitator (CDF) transporter (TC 2.A.4) family.</text>
</comment>
<evidence type="ECO:0000313" key="11">
    <source>
        <dbReference type="Proteomes" id="UP000294902"/>
    </source>
</evidence>
<dbReference type="GO" id="GO:0016020">
    <property type="term" value="C:membrane"/>
    <property type="evidence" value="ECO:0007669"/>
    <property type="project" value="UniProtKB-SubCell"/>
</dbReference>
<comment type="caution">
    <text evidence="10">The sequence shown here is derived from an EMBL/GenBank/DDBJ whole genome shotgun (WGS) entry which is preliminary data.</text>
</comment>
<gene>
    <name evidence="10" type="ORF">EDC18_103248</name>
</gene>
<dbReference type="SUPFAM" id="SSF160240">
    <property type="entry name" value="Cation efflux protein cytoplasmic domain-like"/>
    <property type="match status" value="1"/>
</dbReference>
<name>A0A4R3MLH3_9FIRM</name>
<dbReference type="InterPro" id="IPR002524">
    <property type="entry name" value="Cation_efflux"/>
</dbReference>
<sequence length="285" mass="31627">MNKTKAVSSVALLGMLGNALLLLGKLIVGFMTGSQAMIADGFNSAGDVFTSLMTYIGNKLASQPRDEDHPFGHGKAEYIFTLIISLSLFILAFTIFRSSLDAFINREAFRFSIWLIIVCFLTIISKIFLFVYSRKIGRKFDSLLAMANSEDHRNDVFLTSGTLFSILMGLFNIYWVDGVVGMAISLWIAYTGFQIFSQSYSVLMDTTLDPKIEQDITDIIMKIKGIEHIDSILSKPVGLEFILLVKVSVKGSLSVSEGHSIGSKVKEELLKYDHIIDVIVHVNPC</sequence>
<dbReference type="EMBL" id="SMAL01000003">
    <property type="protein sequence ID" value="TCT15542.1"/>
    <property type="molecule type" value="Genomic_DNA"/>
</dbReference>
<dbReference type="AlphaFoldDB" id="A0A4R3MLH3"/>
<evidence type="ECO:0000259" key="9">
    <source>
        <dbReference type="Pfam" id="PF16916"/>
    </source>
</evidence>
<keyword evidence="3" id="KW-0813">Transport</keyword>
<evidence type="ECO:0000256" key="7">
    <source>
        <dbReference type="SAM" id="Phobius"/>
    </source>
</evidence>
<proteinExistence type="inferred from homology"/>
<dbReference type="Gene3D" id="3.30.70.1350">
    <property type="entry name" value="Cation efflux protein, cytoplasmic domain"/>
    <property type="match status" value="1"/>
</dbReference>
<keyword evidence="5 7" id="KW-1133">Transmembrane helix</keyword>
<reference evidence="10 11" key="1">
    <citation type="submission" date="2019-03" db="EMBL/GenBank/DDBJ databases">
        <title>Genomic Encyclopedia of Type Strains, Phase IV (KMG-IV): sequencing the most valuable type-strain genomes for metagenomic binning, comparative biology and taxonomic classification.</title>
        <authorList>
            <person name="Goeker M."/>
        </authorList>
    </citation>
    <scope>NUCLEOTIDE SEQUENCE [LARGE SCALE GENOMIC DNA]</scope>
    <source>
        <strain evidence="10 11">DSM 24629</strain>
    </source>
</reference>
<keyword evidence="6 7" id="KW-0472">Membrane</keyword>
<evidence type="ECO:0000313" key="10">
    <source>
        <dbReference type="EMBL" id="TCT15542.1"/>
    </source>
</evidence>
<protein>
    <submittedName>
        <fullName evidence="10">Cation diffusion facilitator family transporter</fullName>
    </submittedName>
</protein>
<dbReference type="RefSeq" id="WP_132251323.1">
    <property type="nucleotide sequence ID" value="NZ_SMAL01000003.1"/>
</dbReference>
<dbReference type="InterPro" id="IPR058533">
    <property type="entry name" value="Cation_efflux_TM"/>
</dbReference>
<dbReference type="Pfam" id="PF01545">
    <property type="entry name" value="Cation_efflux"/>
    <property type="match status" value="1"/>
</dbReference>
<evidence type="ECO:0000256" key="3">
    <source>
        <dbReference type="ARBA" id="ARBA00022448"/>
    </source>
</evidence>
<dbReference type="PANTHER" id="PTHR43840:SF15">
    <property type="entry name" value="MITOCHONDRIAL METAL TRANSPORTER 1-RELATED"/>
    <property type="match status" value="1"/>
</dbReference>
<evidence type="ECO:0000256" key="1">
    <source>
        <dbReference type="ARBA" id="ARBA00004141"/>
    </source>
</evidence>
<dbReference type="Pfam" id="PF16916">
    <property type="entry name" value="ZT_dimer"/>
    <property type="match status" value="1"/>
</dbReference>
<accession>A0A4R3MLH3</accession>
<dbReference type="Gene3D" id="1.20.1510.10">
    <property type="entry name" value="Cation efflux protein transmembrane domain"/>
    <property type="match status" value="1"/>
</dbReference>
<comment type="subcellular location">
    <subcellularLocation>
        <location evidence="1">Membrane</location>
        <topology evidence="1">Multi-pass membrane protein</topology>
    </subcellularLocation>
</comment>
<dbReference type="Proteomes" id="UP000294902">
    <property type="component" value="Unassembled WGS sequence"/>
</dbReference>
<feature type="domain" description="Cation efflux protein transmembrane" evidence="8">
    <location>
        <begin position="12"/>
        <end position="204"/>
    </location>
</feature>
<feature type="transmembrane region" description="Helical" evidence="7">
    <location>
        <begin position="6"/>
        <end position="28"/>
    </location>
</feature>
<dbReference type="NCBIfam" id="TIGR01297">
    <property type="entry name" value="CDF"/>
    <property type="match status" value="1"/>
</dbReference>
<feature type="domain" description="Cation efflux protein cytoplasmic" evidence="9">
    <location>
        <begin position="209"/>
        <end position="285"/>
    </location>
</feature>
<dbReference type="SUPFAM" id="SSF161111">
    <property type="entry name" value="Cation efflux protein transmembrane domain-like"/>
    <property type="match status" value="1"/>
</dbReference>
<dbReference type="InterPro" id="IPR027470">
    <property type="entry name" value="Cation_efflux_CTD"/>
</dbReference>
<dbReference type="InterPro" id="IPR027469">
    <property type="entry name" value="Cation_efflux_TMD_sf"/>
</dbReference>
<keyword evidence="4 7" id="KW-0812">Transmembrane</keyword>